<evidence type="ECO:0000259" key="2">
    <source>
        <dbReference type="PROSITE" id="PS50966"/>
    </source>
</evidence>
<evidence type="ECO:0000256" key="1">
    <source>
        <dbReference type="PROSITE-ProRule" id="PRU00325"/>
    </source>
</evidence>
<evidence type="ECO:0000313" key="3">
    <source>
        <dbReference type="EMBL" id="CAD7637553.1"/>
    </source>
</evidence>
<keyword evidence="1" id="KW-0479">Metal-binding</keyword>
<dbReference type="GO" id="GO:0000724">
    <property type="term" value="P:double-strand break repair via homologous recombination"/>
    <property type="evidence" value="ECO:0007669"/>
    <property type="project" value="TreeGrafter"/>
</dbReference>
<gene>
    <name evidence="3" type="ORF">ONB1V03_LOCUS882</name>
</gene>
<organism evidence="3">
    <name type="scientific">Oppiella nova</name>
    <dbReference type="NCBI Taxonomy" id="334625"/>
    <lineage>
        <taxon>Eukaryota</taxon>
        <taxon>Metazoa</taxon>
        <taxon>Ecdysozoa</taxon>
        <taxon>Arthropoda</taxon>
        <taxon>Chelicerata</taxon>
        <taxon>Arachnida</taxon>
        <taxon>Acari</taxon>
        <taxon>Acariformes</taxon>
        <taxon>Sarcoptiformes</taxon>
        <taxon>Oribatida</taxon>
        <taxon>Brachypylina</taxon>
        <taxon>Oppioidea</taxon>
        <taxon>Oppiidae</taxon>
        <taxon>Oppiella</taxon>
    </lineage>
</organism>
<keyword evidence="1" id="KW-0862">Zinc</keyword>
<keyword evidence="4" id="KW-1185">Reference proteome</keyword>
<reference evidence="3" key="1">
    <citation type="submission" date="2020-11" db="EMBL/GenBank/DDBJ databases">
        <authorList>
            <person name="Tran Van P."/>
        </authorList>
    </citation>
    <scope>NUCLEOTIDE SEQUENCE</scope>
</reference>
<dbReference type="OrthoDB" id="6477678at2759"/>
<dbReference type="GO" id="GO:0097196">
    <property type="term" value="C:Shu complex"/>
    <property type="evidence" value="ECO:0007669"/>
    <property type="project" value="TreeGrafter"/>
</dbReference>
<proteinExistence type="predicted"/>
<dbReference type="PANTHER" id="PTHR28498:SF1">
    <property type="entry name" value="ZINC FINGER SWIM DOMAIN-CONTAINING PROTEIN 7"/>
    <property type="match status" value="1"/>
</dbReference>
<sequence length="154" mass="17388">MSSKIIHQLFDALVNKIVQNNNQMSDEVIESVDLISSNKVSKLITNHSTTSCVSSTPDSIPDSLESLDLCQSHRVIFEVESNDKKSKTTPNRYFCLIDANYCSCDAFRKGVMNDTILWCKHLLASKLSNAMKSYKTVVTSHEKMDNVWTNHILN</sequence>
<keyword evidence="1" id="KW-0863">Zinc-finger</keyword>
<dbReference type="InterPro" id="IPR007527">
    <property type="entry name" value="Znf_SWIM"/>
</dbReference>
<feature type="domain" description="SWIM-type" evidence="2">
    <location>
        <begin position="93"/>
        <end position="130"/>
    </location>
</feature>
<dbReference type="GO" id="GO:0008270">
    <property type="term" value="F:zinc ion binding"/>
    <property type="evidence" value="ECO:0007669"/>
    <property type="project" value="UniProtKB-KW"/>
</dbReference>
<dbReference type="EMBL" id="OC914926">
    <property type="protein sequence ID" value="CAD7637553.1"/>
    <property type="molecule type" value="Genomic_DNA"/>
</dbReference>
<dbReference type="Proteomes" id="UP000728032">
    <property type="component" value="Unassembled WGS sequence"/>
</dbReference>
<name>A0A7R9L9I9_9ACAR</name>
<dbReference type="AlphaFoldDB" id="A0A7R9L9I9"/>
<dbReference type="EMBL" id="CAJPVJ010000101">
    <property type="protein sequence ID" value="CAG2160856.1"/>
    <property type="molecule type" value="Genomic_DNA"/>
</dbReference>
<evidence type="ECO:0000313" key="4">
    <source>
        <dbReference type="Proteomes" id="UP000728032"/>
    </source>
</evidence>
<dbReference type="PANTHER" id="PTHR28498">
    <property type="entry name" value="ZINC FINGER SWIM DOMAIN-CONTAINING PROTEIN 7"/>
    <property type="match status" value="1"/>
</dbReference>
<accession>A0A7R9L9I9</accession>
<dbReference type="PROSITE" id="PS50966">
    <property type="entry name" value="ZF_SWIM"/>
    <property type="match status" value="1"/>
</dbReference>
<protein>
    <recommendedName>
        <fullName evidence="2">SWIM-type domain-containing protein</fullName>
    </recommendedName>
</protein>